<evidence type="ECO:0000256" key="7">
    <source>
        <dbReference type="SAM" id="MobiDB-lite"/>
    </source>
</evidence>
<feature type="region of interest" description="Disordered" evidence="7">
    <location>
        <begin position="404"/>
        <end position="430"/>
    </location>
</feature>
<feature type="coiled-coil region" evidence="6">
    <location>
        <begin position="598"/>
        <end position="632"/>
    </location>
</feature>
<keyword evidence="2" id="KW-0805">Transcription regulation</keyword>
<feature type="compositionally biased region" description="Low complexity" evidence="7">
    <location>
        <begin position="836"/>
        <end position="849"/>
    </location>
</feature>
<dbReference type="PROSITE" id="PS50888">
    <property type="entry name" value="BHLH"/>
    <property type="match status" value="1"/>
</dbReference>
<evidence type="ECO:0000256" key="2">
    <source>
        <dbReference type="ARBA" id="ARBA00023015"/>
    </source>
</evidence>
<evidence type="ECO:0000256" key="1">
    <source>
        <dbReference type="ARBA" id="ARBA00004123"/>
    </source>
</evidence>
<dbReference type="EnsemblMetazoa" id="GPAI005286-RA">
    <property type="protein sequence ID" value="GPAI005286-PA"/>
    <property type="gene ID" value="GPAI005286"/>
</dbReference>
<evidence type="ECO:0000256" key="3">
    <source>
        <dbReference type="ARBA" id="ARBA00023125"/>
    </source>
</evidence>
<evidence type="ECO:0000313" key="9">
    <source>
        <dbReference type="EnsemblMetazoa" id="GPAI005286-PA"/>
    </source>
</evidence>
<dbReference type="STRING" id="7398.A0A1A9Z6D8"/>
<reference evidence="10" key="1">
    <citation type="submission" date="2014-03" db="EMBL/GenBank/DDBJ databases">
        <authorList>
            <person name="Aksoy S."/>
            <person name="Warren W."/>
            <person name="Wilson R.K."/>
        </authorList>
    </citation>
    <scope>NUCLEOTIDE SEQUENCE [LARGE SCALE GENOMIC DNA]</scope>
    <source>
        <strain evidence="10">IAEA</strain>
    </source>
</reference>
<keyword evidence="5" id="KW-0539">Nucleus</keyword>
<organism evidence="9 10">
    <name type="scientific">Glossina pallidipes</name>
    <name type="common">Tsetse fly</name>
    <dbReference type="NCBI Taxonomy" id="7398"/>
    <lineage>
        <taxon>Eukaryota</taxon>
        <taxon>Metazoa</taxon>
        <taxon>Ecdysozoa</taxon>
        <taxon>Arthropoda</taxon>
        <taxon>Hexapoda</taxon>
        <taxon>Insecta</taxon>
        <taxon>Pterygota</taxon>
        <taxon>Neoptera</taxon>
        <taxon>Endopterygota</taxon>
        <taxon>Diptera</taxon>
        <taxon>Brachycera</taxon>
        <taxon>Muscomorpha</taxon>
        <taxon>Hippoboscoidea</taxon>
        <taxon>Glossinidae</taxon>
        <taxon>Glossina</taxon>
    </lineage>
</organism>
<dbReference type="InterPro" id="IPR011598">
    <property type="entry name" value="bHLH_dom"/>
</dbReference>
<dbReference type="GO" id="GO:0005634">
    <property type="term" value="C:nucleus"/>
    <property type="evidence" value="ECO:0007669"/>
    <property type="project" value="UniProtKB-SubCell"/>
</dbReference>
<comment type="subcellular location">
    <subcellularLocation>
        <location evidence="1">Nucleus</location>
    </subcellularLocation>
</comment>
<feature type="compositionally biased region" description="Polar residues" evidence="7">
    <location>
        <begin position="404"/>
        <end position="414"/>
    </location>
</feature>
<dbReference type="InterPro" id="IPR036638">
    <property type="entry name" value="HLH_DNA-bd_sf"/>
</dbReference>
<feature type="region of interest" description="Disordered" evidence="7">
    <location>
        <begin position="306"/>
        <end position="349"/>
    </location>
</feature>
<proteinExistence type="predicted"/>
<name>A0A1A9Z6D8_GLOPL</name>
<dbReference type="SUPFAM" id="SSF47459">
    <property type="entry name" value="HLH, helix-loop-helix DNA-binding domain"/>
    <property type="match status" value="1"/>
</dbReference>
<keyword evidence="4" id="KW-0804">Transcription</keyword>
<dbReference type="VEuPathDB" id="VectorBase:GPAI005286"/>
<evidence type="ECO:0000313" key="10">
    <source>
        <dbReference type="Proteomes" id="UP000092445"/>
    </source>
</evidence>
<feature type="region of interest" description="Disordered" evidence="7">
    <location>
        <begin position="836"/>
        <end position="860"/>
    </location>
</feature>
<feature type="domain" description="BHLH" evidence="8">
    <location>
        <begin position="555"/>
        <end position="608"/>
    </location>
</feature>
<dbReference type="GO" id="GO:0000978">
    <property type="term" value="F:RNA polymerase II cis-regulatory region sequence-specific DNA binding"/>
    <property type="evidence" value="ECO:0007669"/>
    <property type="project" value="TreeGrafter"/>
</dbReference>
<accession>A0A1A9Z6D8</accession>
<dbReference type="AlphaFoldDB" id="A0A1A9Z6D8"/>
<feature type="region of interest" description="Disordered" evidence="7">
    <location>
        <begin position="747"/>
        <end position="787"/>
    </location>
</feature>
<protein>
    <recommendedName>
        <fullName evidence="8">BHLH domain-containing protein</fullName>
    </recommendedName>
</protein>
<dbReference type="PANTHER" id="PTHR11969">
    <property type="entry name" value="MAX DIMERIZATION, MAD"/>
    <property type="match status" value="1"/>
</dbReference>
<evidence type="ECO:0000259" key="8">
    <source>
        <dbReference type="PROSITE" id="PS50888"/>
    </source>
</evidence>
<dbReference type="Gene3D" id="4.10.280.10">
    <property type="entry name" value="Helix-loop-helix DNA-binding domain"/>
    <property type="match status" value="1"/>
</dbReference>
<dbReference type="SMART" id="SM00353">
    <property type="entry name" value="HLH"/>
    <property type="match status" value="1"/>
</dbReference>
<reference evidence="9" key="2">
    <citation type="submission" date="2020-05" db="UniProtKB">
        <authorList>
            <consortium name="EnsemblMetazoa"/>
        </authorList>
    </citation>
    <scope>IDENTIFICATION</scope>
    <source>
        <strain evidence="9">IAEA</strain>
    </source>
</reference>
<sequence length="1072" mass="116475">MWPPSYKISNKDFDSFIFRSKDMKEEELFDLEKVYLSRLIDMLPPTMLEQLQHQHALTLTRSIMPTSTFWTMPRHGLIPYHLERHLFNLNNMFMETITPRTLSIQPEHVSNTLPSGNLLNDVFLRLHINSQNTHLTETYGAINRTDLTHMHRATAHATVAQFANYYQTLQMLKQFINIPAATTTTDNTTTSFTSCCNPAENTLKTLNKEHFYNSLNRKTFSSRNTHESREKRLPRKRLENIVNRSNDLNCVQNCDNADNLLPPPKKKWIRHYLTEDIYNDRQSLTTSGDNNDTTKQLLLSDHAAAKSNNSDLHEHDDWQGQQSQQEPEIDIPTPAIPPPTSPSFTPKHTLLKPTKFTLMASNGEVIGNVATTNKQMLLASGIRIASSVATKAVSIPQNSRTLSFPLHHTTSTGKPKTFIPLTPPPMSSRKFVEPTHSRIRSFSLSSHKLSANHHQLQFQMHNGSNNNTSSTNMIVDDVSPPLVQPNQQHSSYSVSLSGQLHSPPRSSVGNHYIQMINSAAVQQATNSNGLSSGTGHVTHVAPRRRTISSNSNGAGTREVHNKLEKNRRAHLKECYEALKNQLSLKDEDRRKTSNLAILGEALKCVQSFQRRNQELEAEWEHLANDKINLQKRIVSLKRELGPKYEQLFSGIFPDIDLSCIPTTSDRVNIMNNSNNSATSSPINNNNNNVLHNYRKNATAAAAIQAITIPTNATHISPMGSPTALITFGSAGNGGNMPLSLTAKNISATSVTRGSPTPSTPSPSPSSSSGVSSSSSLISSSPPINGVISNSRNVTVNIPNGLKFQATVGALGTAVTGTSGTTTTTAASMIVTTTNNTNNAVATTPSPNTTPIGHNGRKKSLSLSCSNGLMENSGGHAMQKQLLTEDGEQPAKFLKVFNNSSTNASQDELNNGINNGKKTKTSIVGGQMQKLVLSGTTGGGGVEATSVTPLLVAATTVTSPNATNSANGIHFSGNFSQLLTAANSTTTTLCQTGNNTIVAVSASPTPMTTSPSALITQNGNITAVAAASPLNNINSKKMRMASKEISCNLKKPQTDANATDGLILPFQELLIGF</sequence>
<dbReference type="Proteomes" id="UP000092445">
    <property type="component" value="Unassembled WGS sequence"/>
</dbReference>
<keyword evidence="6" id="KW-0175">Coiled coil</keyword>
<dbReference type="GO" id="GO:0000981">
    <property type="term" value="F:DNA-binding transcription factor activity, RNA polymerase II-specific"/>
    <property type="evidence" value="ECO:0007669"/>
    <property type="project" value="TreeGrafter"/>
</dbReference>
<dbReference type="Pfam" id="PF00010">
    <property type="entry name" value="HLH"/>
    <property type="match status" value="1"/>
</dbReference>
<keyword evidence="10" id="KW-1185">Reference proteome</keyword>
<feature type="compositionally biased region" description="Low complexity" evidence="7">
    <location>
        <begin position="764"/>
        <end position="783"/>
    </location>
</feature>
<evidence type="ECO:0000256" key="6">
    <source>
        <dbReference type="SAM" id="Coils"/>
    </source>
</evidence>
<evidence type="ECO:0000256" key="5">
    <source>
        <dbReference type="ARBA" id="ARBA00023242"/>
    </source>
</evidence>
<evidence type="ECO:0000256" key="4">
    <source>
        <dbReference type="ARBA" id="ARBA00023163"/>
    </source>
</evidence>
<dbReference type="GO" id="GO:0046983">
    <property type="term" value="F:protein dimerization activity"/>
    <property type="evidence" value="ECO:0007669"/>
    <property type="project" value="InterPro"/>
</dbReference>
<keyword evidence="3" id="KW-0238">DNA-binding</keyword>
<dbReference type="PANTHER" id="PTHR11969:SF99">
    <property type="entry name" value="MAX-BINDING PROTEIN MNT"/>
    <property type="match status" value="1"/>
</dbReference>